<feature type="compositionally biased region" description="Low complexity" evidence="9">
    <location>
        <begin position="260"/>
        <end position="273"/>
    </location>
</feature>
<dbReference type="GO" id="GO:0046854">
    <property type="term" value="P:phosphatidylinositol phosphate biosynthetic process"/>
    <property type="evidence" value="ECO:0007669"/>
    <property type="project" value="EnsemblFungi"/>
</dbReference>
<evidence type="ECO:0000256" key="7">
    <source>
        <dbReference type="ARBA" id="ARBA00023242"/>
    </source>
</evidence>
<keyword evidence="7" id="KW-0539">Nucleus</keyword>
<dbReference type="EMBL" id="KV454430">
    <property type="protein sequence ID" value="ODQ80239.1"/>
    <property type="molecule type" value="Genomic_DNA"/>
</dbReference>
<dbReference type="GO" id="GO:2000786">
    <property type="term" value="P:positive regulation of autophagosome assembly"/>
    <property type="evidence" value="ECO:0007669"/>
    <property type="project" value="EnsemblFungi"/>
</dbReference>
<dbReference type="GO" id="GO:0006897">
    <property type="term" value="P:endocytosis"/>
    <property type="evidence" value="ECO:0007669"/>
    <property type="project" value="EnsemblFungi"/>
</dbReference>
<dbReference type="SMART" id="SM00146">
    <property type="entry name" value="PI3Kc"/>
    <property type="match status" value="1"/>
</dbReference>
<dbReference type="InterPro" id="IPR036940">
    <property type="entry name" value="PI3/4_kinase_cat_sf"/>
</dbReference>
<dbReference type="GO" id="GO:0005802">
    <property type="term" value="C:trans-Golgi network"/>
    <property type="evidence" value="ECO:0007669"/>
    <property type="project" value="EnsemblFungi"/>
</dbReference>
<comment type="similarity">
    <text evidence="3">Belongs to the PI3/PI4-kinase family. Type III PI4K subfamily.</text>
</comment>
<dbReference type="PROSITE" id="PS51545">
    <property type="entry name" value="PIK_HELICAL"/>
    <property type="match status" value="1"/>
</dbReference>
<accession>A0A1E3QRB8</accession>
<evidence type="ECO:0000256" key="2">
    <source>
        <dbReference type="ARBA" id="ARBA00004123"/>
    </source>
</evidence>
<dbReference type="SUPFAM" id="SSF48371">
    <property type="entry name" value="ARM repeat"/>
    <property type="match status" value="1"/>
</dbReference>
<dbReference type="GO" id="GO:0044182">
    <property type="term" value="P:filamentous growth of a population of unicellular organisms"/>
    <property type="evidence" value="ECO:0007669"/>
    <property type="project" value="UniProtKB-ARBA"/>
</dbReference>
<comment type="catalytic activity">
    <reaction evidence="1">
        <text>a 1,2-diacyl-sn-glycero-3-phospho-(1D-myo-inositol) + ATP = a 1,2-diacyl-sn-glycero-3-phospho-(1D-myo-inositol 4-phosphate) + ADP + H(+)</text>
        <dbReference type="Rhea" id="RHEA:19877"/>
        <dbReference type="ChEBI" id="CHEBI:15378"/>
        <dbReference type="ChEBI" id="CHEBI:30616"/>
        <dbReference type="ChEBI" id="CHEBI:57880"/>
        <dbReference type="ChEBI" id="CHEBI:58178"/>
        <dbReference type="ChEBI" id="CHEBI:456216"/>
        <dbReference type="EC" id="2.7.1.67"/>
    </reaction>
</comment>
<evidence type="ECO:0000256" key="1">
    <source>
        <dbReference type="ARBA" id="ARBA00001686"/>
    </source>
</evidence>
<dbReference type="AlphaFoldDB" id="A0A1E3QRB8"/>
<dbReference type="GeneID" id="30146551"/>
<name>A0A1E3QRB8_9ASCO</name>
<keyword evidence="5" id="KW-0808">Transferase</keyword>
<evidence type="ECO:0000313" key="12">
    <source>
        <dbReference type="EMBL" id="ODQ80239.1"/>
    </source>
</evidence>
<evidence type="ECO:0000259" key="10">
    <source>
        <dbReference type="PROSITE" id="PS50290"/>
    </source>
</evidence>
<dbReference type="Gene3D" id="6.10.140.1260">
    <property type="match status" value="1"/>
</dbReference>
<dbReference type="FunFam" id="3.30.1010.10:FF:000021">
    <property type="entry name" value="Phosphatidylinositol 4-kinase"/>
    <property type="match status" value="1"/>
</dbReference>
<dbReference type="PANTHER" id="PTHR10048:SF22">
    <property type="entry name" value="PHOSPHATIDYLINOSITOL 4-KINASE BETA"/>
    <property type="match status" value="1"/>
</dbReference>
<dbReference type="SUPFAM" id="SSF56112">
    <property type="entry name" value="Protein kinase-like (PK-like)"/>
    <property type="match status" value="1"/>
</dbReference>
<feature type="compositionally biased region" description="Polar residues" evidence="9">
    <location>
        <begin position="305"/>
        <end position="314"/>
    </location>
</feature>
<comment type="subcellular location">
    <subcellularLocation>
        <location evidence="2">Nucleus</location>
    </subcellularLocation>
</comment>
<dbReference type="CDD" id="cd05168">
    <property type="entry name" value="PI4Kc_III_beta"/>
    <property type="match status" value="1"/>
</dbReference>
<sequence length="1019" mass="113710">MLRRKTSVREPETKTEDFRWLKPVIDATKFDIFACVDYLQRYAHVIGIHNYLCRRLRSYPYEELEFFIPQFTQLLVNIETNSLALEEYILEYCEAYPHFSMLCFWNLQAHLFELAADTDSYSFQITRKMINSLQNLLFNDNFHLVMKHAAPAIKPVPIRENLYPSLVMASMVGAAAVAMPGLNDYAKPLIETQGKQERSMIFKLANFQKKLTKNLTLKNKKLAMEGAARTATLTEKPDLPHSASSPNVVTDRKTPPPASPLAKTTTSKTTSPLETDSNDLVPFDMKLENLSINTSVRSKKPRALYNTSNSTGGLASSESLPSPELNNESFHSLPELSKRSSSSVSLSRRSISSMYSDYASDSLSVSRTNSVNRQPSAQISAALMSPLHKTHFLTTNYYKKEYQFCSRLNDISHRLSMVPREARLSTLRAELSILNQDLPSEVDIPVLMPKSSTKKGKFNQILKLNINEAAVLNSAERVPFLLLVEYLADEIDFDPASDANARIIERELLATKKSKLNTAPDPPLSADQESIAGSVDFSFDSPERAVPETDLGDLNVVQISNQSRRKHGRPSGQILETFNRSRSASLHSVSEDTDSRGPGVMLEASQVAQPANLGEEGSRPSALSFKASYGAASPTNPADLAEQMRIAAVMLQQLETSASGALLSSSQSASIKNRIISSMQELQDKFENAHMTPDQAAQDAEAGNRKLENDLKVTGNNYLGEAWQKKRERIKNASPYGHLENWELCSVIVKNGDDLTQEAFACQLISMISLIWQKQKVPVWTKKMRILITSANHGLVETITDALSIHSIKKTLYEMKVKEGGDPRYTYATLKDHFEKSFGDPKSSAYRRAQDNFANSLAAYSVICYVLQIKDRHNGNIMLDNEGHVMHIDFGFLLSNSPGGMGFEAAPFKLPWEYVDLLGGVNGAPFLKFRDLVKQCYNCLSKNASDLVAMVELMQKDSALPCFKRGAQTSIQLKSRLMSEATDQQRGAFVDSYLIGKSMGSNYTKLYDQFQLLTQGIYS</sequence>
<dbReference type="Gene3D" id="3.30.1010.10">
    <property type="entry name" value="Phosphatidylinositol 3-kinase Catalytic Subunit, Chain A, domain 4"/>
    <property type="match status" value="1"/>
</dbReference>
<feature type="domain" description="PIK helical" evidence="11">
    <location>
        <begin position="1"/>
        <end position="132"/>
    </location>
</feature>
<keyword evidence="6" id="KW-0418">Kinase</keyword>
<dbReference type="GO" id="GO:0006995">
    <property type="term" value="P:cellular response to nitrogen starvation"/>
    <property type="evidence" value="ECO:0007669"/>
    <property type="project" value="EnsemblFungi"/>
</dbReference>
<evidence type="ECO:0000259" key="11">
    <source>
        <dbReference type="PROSITE" id="PS51545"/>
    </source>
</evidence>
<evidence type="ECO:0000256" key="3">
    <source>
        <dbReference type="ARBA" id="ARBA00006209"/>
    </source>
</evidence>
<dbReference type="PROSITE" id="PS50290">
    <property type="entry name" value="PI3_4_KINASE_3"/>
    <property type="match status" value="1"/>
</dbReference>
<dbReference type="GO" id="GO:0140504">
    <property type="term" value="P:microlipophagy"/>
    <property type="evidence" value="ECO:0007669"/>
    <property type="project" value="EnsemblFungi"/>
</dbReference>
<feature type="region of interest" description="Disordered" evidence="9">
    <location>
        <begin position="230"/>
        <end position="280"/>
    </location>
</feature>
<dbReference type="InterPro" id="IPR015433">
    <property type="entry name" value="PI3/4_kinase"/>
</dbReference>
<evidence type="ECO:0000256" key="9">
    <source>
        <dbReference type="SAM" id="MobiDB-lite"/>
    </source>
</evidence>
<dbReference type="GO" id="GO:0043001">
    <property type="term" value="P:Golgi to plasma membrane protein transport"/>
    <property type="evidence" value="ECO:0007669"/>
    <property type="project" value="UniProtKB-ARBA"/>
</dbReference>
<dbReference type="GO" id="GO:0048015">
    <property type="term" value="P:phosphatidylinositol-mediated signaling"/>
    <property type="evidence" value="ECO:0007669"/>
    <property type="project" value="TreeGrafter"/>
</dbReference>
<dbReference type="RefSeq" id="XP_018985567.1">
    <property type="nucleotide sequence ID" value="XM_019128698.1"/>
</dbReference>
<dbReference type="InterPro" id="IPR000403">
    <property type="entry name" value="PI3/4_kinase_cat_dom"/>
</dbReference>
<dbReference type="STRING" id="984486.A0A1E3QRB8"/>
<dbReference type="InterPro" id="IPR021601">
    <property type="entry name" value="Phosphatidylino_kinase_fungi"/>
</dbReference>
<dbReference type="PANTHER" id="PTHR10048">
    <property type="entry name" value="PHOSPHATIDYLINOSITOL KINASE"/>
    <property type="match status" value="1"/>
</dbReference>
<feature type="domain" description="PI3K/PI4K catalytic" evidence="10">
    <location>
        <begin position="721"/>
        <end position="1002"/>
    </location>
</feature>
<dbReference type="Proteomes" id="UP000094336">
    <property type="component" value="Unassembled WGS sequence"/>
</dbReference>
<dbReference type="Gene3D" id="1.10.1070.11">
    <property type="entry name" value="Phosphatidylinositol 3-/4-kinase, catalytic domain"/>
    <property type="match status" value="1"/>
</dbReference>
<evidence type="ECO:0000313" key="13">
    <source>
        <dbReference type="Proteomes" id="UP000094336"/>
    </source>
</evidence>
<dbReference type="Pfam" id="PF11522">
    <property type="entry name" value="Pik1"/>
    <property type="match status" value="1"/>
</dbReference>
<dbReference type="Pfam" id="PF21245">
    <property type="entry name" value="PI4KB-PIK1_PIK"/>
    <property type="match status" value="1"/>
</dbReference>
<dbReference type="GO" id="GO:0042998">
    <property type="term" value="P:positive regulation of Golgi to plasma membrane protein transport"/>
    <property type="evidence" value="ECO:0007669"/>
    <property type="project" value="EnsemblFungi"/>
</dbReference>
<feature type="region of interest" description="Disordered" evidence="9">
    <location>
        <begin position="303"/>
        <end position="343"/>
    </location>
</feature>
<dbReference type="GO" id="GO:0004430">
    <property type="term" value="F:1-phosphatidylinositol 4-kinase activity"/>
    <property type="evidence" value="ECO:0007669"/>
    <property type="project" value="UniProtKB-EC"/>
</dbReference>
<reference evidence="13" key="1">
    <citation type="submission" date="2016-05" db="EMBL/GenBank/DDBJ databases">
        <title>Comparative genomics of biotechnologically important yeasts.</title>
        <authorList>
            <consortium name="DOE Joint Genome Institute"/>
            <person name="Riley R."/>
            <person name="Haridas S."/>
            <person name="Wolfe K.H."/>
            <person name="Lopes M.R."/>
            <person name="Hittinger C.T."/>
            <person name="Goker M."/>
            <person name="Salamov A."/>
            <person name="Wisecaver J."/>
            <person name="Long T.M."/>
            <person name="Aerts A.L."/>
            <person name="Barry K."/>
            <person name="Choi C."/>
            <person name="Clum A."/>
            <person name="Coughlan A.Y."/>
            <person name="Deshpande S."/>
            <person name="Douglass A.P."/>
            <person name="Hanson S.J."/>
            <person name="Klenk H.-P."/>
            <person name="Labutti K."/>
            <person name="Lapidus A."/>
            <person name="Lindquist E."/>
            <person name="Lipzen A."/>
            <person name="Meier-Kolthoff J.P."/>
            <person name="Ohm R.A."/>
            <person name="Otillar R.P."/>
            <person name="Pangilinan J."/>
            <person name="Peng Y."/>
            <person name="Rokas A."/>
            <person name="Rosa C.A."/>
            <person name="Scheuner C."/>
            <person name="Sibirny A.A."/>
            <person name="Slot J.C."/>
            <person name="Stielow J.B."/>
            <person name="Sun H."/>
            <person name="Kurtzman C.P."/>
            <person name="Blackwell M."/>
            <person name="Grigoriev I.V."/>
            <person name="Jeffries T.W."/>
        </authorList>
    </citation>
    <scope>NUCLEOTIDE SEQUENCE [LARGE SCALE GENOMIC DNA]</scope>
    <source>
        <strain evidence="13">NRRL Y-12698</strain>
    </source>
</reference>
<dbReference type="GO" id="GO:0005634">
    <property type="term" value="C:nucleus"/>
    <property type="evidence" value="ECO:0007669"/>
    <property type="project" value="UniProtKB-SubCell"/>
</dbReference>
<gene>
    <name evidence="12" type="ORF">BABINDRAFT_161206</name>
</gene>
<comment type="function">
    <text evidence="8">Acts on phosphatidylinositol (PI) in the first committed step in the production of the second messenger inositol 1,4,5,-trisphosphate.</text>
</comment>
<dbReference type="InterPro" id="IPR049160">
    <property type="entry name" value="PI4KB-PIK1_PIK"/>
</dbReference>
<dbReference type="InterPro" id="IPR057754">
    <property type="entry name" value="PI4-kinase_beta/PIK1_cat"/>
</dbReference>
<dbReference type="OrthoDB" id="10264149at2759"/>
<dbReference type="GO" id="GO:0050714">
    <property type="term" value="P:positive regulation of protein secretion"/>
    <property type="evidence" value="ECO:0007669"/>
    <property type="project" value="EnsemblFungi"/>
</dbReference>
<evidence type="ECO:0000256" key="5">
    <source>
        <dbReference type="ARBA" id="ARBA00022679"/>
    </source>
</evidence>
<evidence type="ECO:0000256" key="4">
    <source>
        <dbReference type="ARBA" id="ARBA00012169"/>
    </source>
</evidence>
<organism evidence="12 13">
    <name type="scientific">Babjeviella inositovora NRRL Y-12698</name>
    <dbReference type="NCBI Taxonomy" id="984486"/>
    <lineage>
        <taxon>Eukaryota</taxon>
        <taxon>Fungi</taxon>
        <taxon>Dikarya</taxon>
        <taxon>Ascomycota</taxon>
        <taxon>Saccharomycotina</taxon>
        <taxon>Pichiomycetes</taxon>
        <taxon>Serinales incertae sedis</taxon>
        <taxon>Babjeviella</taxon>
    </lineage>
</organism>
<keyword evidence="13" id="KW-1185">Reference proteome</keyword>
<dbReference type="InterPro" id="IPR011009">
    <property type="entry name" value="Kinase-like_dom_sf"/>
</dbReference>
<protein>
    <recommendedName>
        <fullName evidence="4">1-phosphatidylinositol 4-kinase</fullName>
        <ecNumber evidence="4">2.7.1.67</ecNumber>
    </recommendedName>
</protein>
<dbReference type="InterPro" id="IPR018936">
    <property type="entry name" value="PI3/4_kinase_CS"/>
</dbReference>
<dbReference type="Pfam" id="PF00454">
    <property type="entry name" value="PI3_PI4_kinase"/>
    <property type="match status" value="1"/>
</dbReference>
<evidence type="ECO:0000256" key="6">
    <source>
        <dbReference type="ARBA" id="ARBA00022777"/>
    </source>
</evidence>
<dbReference type="GO" id="GO:0016020">
    <property type="term" value="C:membrane"/>
    <property type="evidence" value="ECO:0007669"/>
    <property type="project" value="TreeGrafter"/>
</dbReference>
<dbReference type="InterPro" id="IPR001263">
    <property type="entry name" value="PI3K_accessory_dom"/>
</dbReference>
<dbReference type="GO" id="GO:0044011">
    <property type="term" value="P:single-species biofilm formation on inanimate substrate"/>
    <property type="evidence" value="ECO:0007669"/>
    <property type="project" value="UniProtKB-ARBA"/>
</dbReference>
<dbReference type="EC" id="2.7.1.67" evidence="4"/>
<dbReference type="PROSITE" id="PS00916">
    <property type="entry name" value="PI3_4_KINASE_2"/>
    <property type="match status" value="1"/>
</dbReference>
<dbReference type="FunFam" id="1.10.1070.11:FF:000016">
    <property type="entry name" value="PIK1p Phosphatidylinositol 4-kinase"/>
    <property type="match status" value="1"/>
</dbReference>
<feature type="compositionally biased region" description="Low complexity" evidence="9">
    <location>
        <begin position="316"/>
        <end position="343"/>
    </location>
</feature>
<proteinExistence type="inferred from homology"/>
<evidence type="ECO:0000256" key="8">
    <source>
        <dbReference type="ARBA" id="ARBA00053476"/>
    </source>
</evidence>
<dbReference type="InterPro" id="IPR016024">
    <property type="entry name" value="ARM-type_fold"/>
</dbReference>